<protein>
    <submittedName>
        <fullName evidence="2">Uncharacterized protein</fullName>
    </submittedName>
</protein>
<accession>A0ABQ9TL08</accession>
<evidence type="ECO:0000256" key="1">
    <source>
        <dbReference type="SAM" id="MobiDB-lite"/>
    </source>
</evidence>
<gene>
    <name evidence="2" type="ORF">P7K49_036689</name>
</gene>
<organism evidence="2 3">
    <name type="scientific">Saguinus oedipus</name>
    <name type="common">Cotton-top tamarin</name>
    <name type="synonym">Oedipomidas oedipus</name>
    <dbReference type="NCBI Taxonomy" id="9490"/>
    <lineage>
        <taxon>Eukaryota</taxon>
        <taxon>Metazoa</taxon>
        <taxon>Chordata</taxon>
        <taxon>Craniata</taxon>
        <taxon>Vertebrata</taxon>
        <taxon>Euteleostomi</taxon>
        <taxon>Mammalia</taxon>
        <taxon>Eutheria</taxon>
        <taxon>Euarchontoglires</taxon>
        <taxon>Primates</taxon>
        <taxon>Haplorrhini</taxon>
        <taxon>Platyrrhini</taxon>
        <taxon>Cebidae</taxon>
        <taxon>Callitrichinae</taxon>
        <taxon>Saguinus</taxon>
    </lineage>
</organism>
<dbReference type="Proteomes" id="UP001266305">
    <property type="component" value="Unassembled WGS sequence"/>
</dbReference>
<feature type="compositionally biased region" description="Basic and acidic residues" evidence="1">
    <location>
        <begin position="120"/>
        <end position="136"/>
    </location>
</feature>
<feature type="region of interest" description="Disordered" evidence="1">
    <location>
        <begin position="120"/>
        <end position="144"/>
    </location>
</feature>
<dbReference type="EMBL" id="JASSZA010000021">
    <property type="protein sequence ID" value="KAK2085389.1"/>
    <property type="molecule type" value="Genomic_DNA"/>
</dbReference>
<proteinExistence type="predicted"/>
<name>A0ABQ9TL08_SAGOE</name>
<keyword evidence="3" id="KW-1185">Reference proteome</keyword>
<reference evidence="2 3" key="1">
    <citation type="submission" date="2023-05" db="EMBL/GenBank/DDBJ databases">
        <title>B98-5 Cell Line De Novo Hybrid Assembly: An Optical Mapping Approach.</title>
        <authorList>
            <person name="Kananen K."/>
            <person name="Auerbach J.A."/>
            <person name="Kautto E."/>
            <person name="Blachly J.S."/>
        </authorList>
    </citation>
    <scope>NUCLEOTIDE SEQUENCE [LARGE SCALE GENOMIC DNA]</scope>
    <source>
        <strain evidence="2">B95-8</strain>
        <tissue evidence="2">Cell line</tissue>
    </source>
</reference>
<comment type="caution">
    <text evidence="2">The sequence shown here is derived from an EMBL/GenBank/DDBJ whole genome shotgun (WGS) entry which is preliminary data.</text>
</comment>
<sequence length="144" mass="16376">MLDLECMKLKDACEKREVLTPMEAEQVALGSLQSTRTMTLEKSRIVETNTSPIWLSAATMGEEPSRKATFQPSKKSMMLSPYKRLLTYCAGKDPSYTQCFFLEGKIPVWIQNIPLQVEKEKDIRKQRTDVSRESQGKARKGKGI</sequence>
<evidence type="ECO:0000313" key="2">
    <source>
        <dbReference type="EMBL" id="KAK2085389.1"/>
    </source>
</evidence>
<evidence type="ECO:0000313" key="3">
    <source>
        <dbReference type="Proteomes" id="UP001266305"/>
    </source>
</evidence>